<dbReference type="RefSeq" id="WP_186872473.1">
    <property type="nucleotide sequence ID" value="NZ_JACOOR010000006.1"/>
</dbReference>
<dbReference type="Proteomes" id="UP000649345">
    <property type="component" value="Unassembled WGS sequence"/>
</dbReference>
<gene>
    <name evidence="3" type="ORF">H8S44_10945</name>
</gene>
<dbReference type="InterPro" id="IPR008040">
    <property type="entry name" value="Hydant_A_N"/>
</dbReference>
<dbReference type="AlphaFoldDB" id="A0A923LD22"/>
<evidence type="ECO:0000313" key="4">
    <source>
        <dbReference type="Proteomes" id="UP000649345"/>
    </source>
</evidence>
<protein>
    <submittedName>
        <fullName evidence="3">Hydantoinase/oxoprolinase family protein</fullName>
    </submittedName>
</protein>
<dbReference type="GO" id="GO:0006749">
    <property type="term" value="P:glutathione metabolic process"/>
    <property type="evidence" value="ECO:0007669"/>
    <property type="project" value="TreeGrafter"/>
</dbReference>
<dbReference type="Pfam" id="PF05378">
    <property type="entry name" value="Hydant_A_N"/>
    <property type="match status" value="1"/>
</dbReference>
<dbReference type="PANTHER" id="PTHR11365">
    <property type="entry name" value="5-OXOPROLINASE RELATED"/>
    <property type="match status" value="1"/>
</dbReference>
<feature type="domain" description="Hydantoinase/oxoprolinase N-terminal" evidence="2">
    <location>
        <begin position="5"/>
        <end position="164"/>
    </location>
</feature>
<dbReference type="InterPro" id="IPR043129">
    <property type="entry name" value="ATPase_NBD"/>
</dbReference>
<keyword evidence="4" id="KW-1185">Reference proteome</keyword>
<dbReference type="SUPFAM" id="SSF53067">
    <property type="entry name" value="Actin-like ATPase domain"/>
    <property type="match status" value="1"/>
</dbReference>
<evidence type="ECO:0000259" key="2">
    <source>
        <dbReference type="Pfam" id="PF05378"/>
    </source>
</evidence>
<name>A0A923LD22_9FIRM</name>
<feature type="domain" description="Hydantoinase A/oxoprolinase" evidence="1">
    <location>
        <begin position="183"/>
        <end position="443"/>
    </location>
</feature>
<dbReference type="GO" id="GO:0017168">
    <property type="term" value="F:5-oxoprolinase (ATP-hydrolyzing) activity"/>
    <property type="evidence" value="ECO:0007669"/>
    <property type="project" value="TreeGrafter"/>
</dbReference>
<evidence type="ECO:0000259" key="1">
    <source>
        <dbReference type="Pfam" id="PF01968"/>
    </source>
</evidence>
<sequence length="557" mass="60803">MAYVVGIDTGGTYTDAVMLDTEIQGPECIKRKAKAITTHEKLEIGIRNSLEKLLLTKEEIQKIEKVVLSTTLATNATVEGKMGRIGLVVIGGTPAGKLATENVVIVEGKVNIKGRIIHDVDKEEVRRAVETLASRVDSFAVSGQASVRNPILEQRVKAVIQSMCDLPVVCGHELVSELGYLERTNTAVVNAGLLPIIDEFVKAIQKILGEMQIQAPVFVVKGDGTITKIESIKNTPIDTVLSGPAASIIGAINLTGIGNAIVADMGGTTTDIGVVKEKRVELSPDGALVGNWKIKIKSAKLYTYGLGGDSAIKVENDEMKVGPERVVPSSRGDAHNVTPTDILHYTGEFVQWDRKKAEDAIIEQAAEASITPDEYVEMARNEIAAKIYENLKRYRKIKFPICAIGAPAESWYRIAQKKYDFELLVPKHYEVANAVGAATSGVSVEVEAMIRPGEEGGGYLVHAVNERFEFDEFEDALAKAVEVTEAYAVQLVKKQNLEASYIKYECRNMYLDEEQIIYRDLPVAEDGTIEIGDDSDYGKYLETRIKVQVGGKIFANV</sequence>
<dbReference type="PANTHER" id="PTHR11365:SF2">
    <property type="entry name" value="5-OXOPROLINASE"/>
    <property type="match status" value="1"/>
</dbReference>
<organism evidence="3 4">
    <name type="scientific">Anaerosacchariphilus hominis</name>
    <dbReference type="NCBI Taxonomy" id="2763017"/>
    <lineage>
        <taxon>Bacteria</taxon>
        <taxon>Bacillati</taxon>
        <taxon>Bacillota</taxon>
        <taxon>Clostridia</taxon>
        <taxon>Lachnospirales</taxon>
        <taxon>Lachnospiraceae</taxon>
        <taxon>Anaerosacchariphilus</taxon>
    </lineage>
</organism>
<evidence type="ECO:0000313" key="3">
    <source>
        <dbReference type="EMBL" id="MBC5660289.1"/>
    </source>
</evidence>
<dbReference type="InterPro" id="IPR045079">
    <property type="entry name" value="Oxoprolinase-like"/>
</dbReference>
<dbReference type="InterPro" id="IPR002821">
    <property type="entry name" value="Hydantoinase_A"/>
</dbReference>
<dbReference type="EMBL" id="JACOOR010000006">
    <property type="protein sequence ID" value="MBC5660289.1"/>
    <property type="molecule type" value="Genomic_DNA"/>
</dbReference>
<accession>A0A923LD22</accession>
<reference evidence="3" key="1">
    <citation type="submission" date="2020-08" db="EMBL/GenBank/DDBJ databases">
        <title>Genome public.</title>
        <authorList>
            <person name="Liu C."/>
            <person name="Sun Q."/>
        </authorList>
    </citation>
    <scope>NUCLEOTIDE SEQUENCE</scope>
    <source>
        <strain evidence="3">NSJ-68</strain>
    </source>
</reference>
<comment type="caution">
    <text evidence="3">The sequence shown here is derived from an EMBL/GenBank/DDBJ whole genome shotgun (WGS) entry which is preliminary data.</text>
</comment>
<proteinExistence type="predicted"/>
<dbReference type="GO" id="GO:0005829">
    <property type="term" value="C:cytosol"/>
    <property type="evidence" value="ECO:0007669"/>
    <property type="project" value="TreeGrafter"/>
</dbReference>
<dbReference type="Pfam" id="PF01968">
    <property type="entry name" value="Hydantoinase_A"/>
    <property type="match status" value="1"/>
</dbReference>